<evidence type="ECO:0000256" key="5">
    <source>
        <dbReference type="ARBA" id="ARBA00023136"/>
    </source>
</evidence>
<dbReference type="GO" id="GO:0007229">
    <property type="term" value="P:integrin-mediated signaling pathway"/>
    <property type="evidence" value="ECO:0007669"/>
    <property type="project" value="UniProtKB-KW"/>
</dbReference>
<evidence type="ECO:0000313" key="10">
    <source>
        <dbReference type="EMBL" id="KAF4659464.1"/>
    </source>
</evidence>
<organism evidence="10 11">
    <name type="scientific">Perkinsus chesapeaki</name>
    <name type="common">Clam parasite</name>
    <name type="synonym">Perkinsus andrewsi</name>
    <dbReference type="NCBI Taxonomy" id="330153"/>
    <lineage>
        <taxon>Eukaryota</taxon>
        <taxon>Sar</taxon>
        <taxon>Alveolata</taxon>
        <taxon>Perkinsozoa</taxon>
        <taxon>Perkinsea</taxon>
        <taxon>Perkinsida</taxon>
        <taxon>Perkinsidae</taxon>
        <taxon>Perkinsus</taxon>
    </lineage>
</organism>
<evidence type="ECO:0000256" key="8">
    <source>
        <dbReference type="SAM" id="SignalP"/>
    </source>
</evidence>
<evidence type="ECO:0000256" key="3">
    <source>
        <dbReference type="ARBA" id="ARBA00022692"/>
    </source>
</evidence>
<feature type="chain" id="PRO_5029806846" evidence="8">
    <location>
        <begin position="22"/>
        <end position="600"/>
    </location>
</feature>
<evidence type="ECO:0000256" key="7">
    <source>
        <dbReference type="SAM" id="Phobius"/>
    </source>
</evidence>
<dbReference type="InterPro" id="IPR024881">
    <property type="entry name" value="Tip"/>
</dbReference>
<proteinExistence type="inferred from homology"/>
<comment type="subcellular location">
    <subcellularLocation>
        <location evidence="1">Membrane</location>
        <topology evidence="1">Single-pass type I membrane protein</topology>
    </subcellularLocation>
</comment>
<dbReference type="GO" id="GO:0005886">
    <property type="term" value="C:plasma membrane"/>
    <property type="evidence" value="ECO:0007669"/>
    <property type="project" value="TreeGrafter"/>
</dbReference>
<sequence length="600" mass="65242">MIPYLIPLFFPFLLLLLLTSAAQPHWPLYGQGAVDLKLENVPGDLAAFVDINGDKLTDLVFVERLVIHFWTRKTDASFESFRSLDLAAESQNITGLSVYTVLPLDWNLDGKMDAYVIMTDGGRSPKFTILALEGDDNFDLHLKWMSSQPIIREPIVVDIDGDGTFELLGENGDVWFGNGTFTEAYLPDGDCQNDIVLDVVTEDGSRALEVWLWKPEDRGYHKLPRRVPLTQATDYVTFADFTGTGTNDALLVQSDGTIHLYENTQMPLCQKSGQHGCRSDAWLCTSDPNFRIGGYVLNGTDPSEPVVYRLGQISNMQSGDAYSPVIVGDVDANGLPDLLVGTTTGACLLWNLRPSHEGLPPETILDCSDGGQAGSIALIDIRQTQADDYHSKEDDKTGGGATGLVIMIIDELGNGRVYTPKAPQSGTDGKSITDEVSHQYYLKALARNGACDKGCYGVSTPGATFKVTVLSISGEESVRIASPTAVGARRNLGLPYAYIGLGDTNNYIPRLALGYAGEQSSWVSLVPNTFVVANPHPLDDPHQWSVELAISPSRYLPMIVAVAAGALGVLGFVIMVLDVVDRKRETRRNAEQFGSHLFGS</sequence>
<dbReference type="Pfam" id="PF23122">
    <property type="entry name" value="C2_ITFG1"/>
    <property type="match status" value="1"/>
</dbReference>
<dbReference type="Proteomes" id="UP000591131">
    <property type="component" value="Unassembled WGS sequence"/>
</dbReference>
<feature type="transmembrane region" description="Helical" evidence="7">
    <location>
        <begin position="555"/>
        <end position="580"/>
    </location>
</feature>
<comment type="similarity">
    <text evidence="2">Belongs to the TIP family.</text>
</comment>
<dbReference type="AlphaFoldDB" id="A0A7J6LJL0"/>
<comment type="caution">
    <text evidence="10">The sequence shown here is derived from an EMBL/GenBank/DDBJ whole genome shotgun (WGS) entry which is preliminary data.</text>
</comment>
<evidence type="ECO:0000256" key="6">
    <source>
        <dbReference type="ARBA" id="ARBA00023180"/>
    </source>
</evidence>
<keyword evidence="8" id="KW-0732">Signal</keyword>
<name>A0A7J6LJL0_PERCH</name>
<protein>
    <submittedName>
        <fullName evidence="10">Integrin alpha FG-GAP repeat containing 1</fullName>
    </submittedName>
</protein>
<feature type="signal peptide" evidence="8">
    <location>
        <begin position="1"/>
        <end position="21"/>
    </location>
</feature>
<keyword evidence="3 7" id="KW-0812">Transmembrane</keyword>
<keyword evidence="10" id="KW-0401">Integrin</keyword>
<reference evidence="10 11" key="1">
    <citation type="submission" date="2020-04" db="EMBL/GenBank/DDBJ databases">
        <title>Perkinsus chesapeaki whole genome sequence.</title>
        <authorList>
            <person name="Bogema D.R."/>
        </authorList>
    </citation>
    <scope>NUCLEOTIDE SEQUENCE [LARGE SCALE GENOMIC DNA]</scope>
    <source>
        <strain evidence="10">ATCC PRA-425</strain>
    </source>
</reference>
<evidence type="ECO:0000256" key="2">
    <source>
        <dbReference type="ARBA" id="ARBA00006496"/>
    </source>
</evidence>
<dbReference type="InterPro" id="IPR057089">
    <property type="entry name" value="C2_TIP"/>
</dbReference>
<feature type="domain" description="T-cell immunomodulatory protein TIP C2" evidence="9">
    <location>
        <begin position="456"/>
        <end position="548"/>
    </location>
</feature>
<keyword evidence="6" id="KW-0325">Glycoprotein</keyword>
<gene>
    <name evidence="10" type="primary">ITFG1</name>
    <name evidence="10" type="ORF">FOL47_007577</name>
</gene>
<dbReference type="PANTHER" id="PTHR13412:SF0">
    <property type="entry name" value="T-CELL IMMUNOMODULATORY PROTEIN"/>
    <property type="match status" value="1"/>
</dbReference>
<evidence type="ECO:0000256" key="1">
    <source>
        <dbReference type="ARBA" id="ARBA00004479"/>
    </source>
</evidence>
<keyword evidence="5 7" id="KW-0472">Membrane</keyword>
<dbReference type="PANTHER" id="PTHR13412">
    <property type="entry name" value="T-CELL IMMUNOMODULATORY PROTEIN HOMOLOG"/>
    <property type="match status" value="1"/>
</dbReference>
<evidence type="ECO:0000256" key="4">
    <source>
        <dbReference type="ARBA" id="ARBA00022989"/>
    </source>
</evidence>
<dbReference type="EMBL" id="JAAPAO010000451">
    <property type="protein sequence ID" value="KAF4659464.1"/>
    <property type="molecule type" value="Genomic_DNA"/>
</dbReference>
<evidence type="ECO:0000313" key="11">
    <source>
        <dbReference type="Proteomes" id="UP000591131"/>
    </source>
</evidence>
<evidence type="ECO:0000259" key="9">
    <source>
        <dbReference type="Pfam" id="PF23122"/>
    </source>
</evidence>
<dbReference type="OrthoDB" id="10022113at2759"/>
<dbReference type="SUPFAM" id="SSF69318">
    <property type="entry name" value="Integrin alpha N-terminal domain"/>
    <property type="match status" value="1"/>
</dbReference>
<keyword evidence="11" id="KW-1185">Reference proteome</keyword>
<accession>A0A7J6LJL0</accession>
<dbReference type="InterPro" id="IPR028994">
    <property type="entry name" value="Integrin_alpha_N"/>
</dbReference>
<keyword evidence="4 7" id="KW-1133">Transmembrane helix</keyword>